<evidence type="ECO:0000313" key="2">
    <source>
        <dbReference type="Proteomes" id="UP001054945"/>
    </source>
</evidence>
<proteinExistence type="predicted"/>
<gene>
    <name evidence="1" type="ORF">CEXT_646631</name>
</gene>
<dbReference type="EMBL" id="BPLR01017859">
    <property type="protein sequence ID" value="GIY95018.1"/>
    <property type="molecule type" value="Genomic_DNA"/>
</dbReference>
<comment type="caution">
    <text evidence="1">The sequence shown here is derived from an EMBL/GenBank/DDBJ whole genome shotgun (WGS) entry which is preliminary data.</text>
</comment>
<keyword evidence="2" id="KW-1185">Reference proteome</keyword>
<reference evidence="1 2" key="1">
    <citation type="submission" date="2021-06" db="EMBL/GenBank/DDBJ databases">
        <title>Caerostris extrusa draft genome.</title>
        <authorList>
            <person name="Kono N."/>
            <person name="Arakawa K."/>
        </authorList>
    </citation>
    <scope>NUCLEOTIDE SEQUENCE [LARGE SCALE GENOMIC DNA]</scope>
</reference>
<accession>A0AAV4XKU7</accession>
<dbReference type="Proteomes" id="UP001054945">
    <property type="component" value="Unassembled WGS sequence"/>
</dbReference>
<evidence type="ECO:0000313" key="1">
    <source>
        <dbReference type="EMBL" id="GIY95018.1"/>
    </source>
</evidence>
<dbReference type="AlphaFoldDB" id="A0AAV4XKU7"/>
<name>A0AAV4XKU7_CAEEX</name>
<protein>
    <submittedName>
        <fullName evidence="1">Uncharacterized protein</fullName>
    </submittedName>
</protein>
<sequence>MVMVVKREDQKLIQLKAVVCRREGEENKVAGSPSLENKEKQNIEEEDKNKNYYNLLGFCYTCIYFSKRLKLN</sequence>
<organism evidence="1 2">
    <name type="scientific">Caerostris extrusa</name>
    <name type="common">Bark spider</name>
    <name type="synonym">Caerostris bankana</name>
    <dbReference type="NCBI Taxonomy" id="172846"/>
    <lineage>
        <taxon>Eukaryota</taxon>
        <taxon>Metazoa</taxon>
        <taxon>Ecdysozoa</taxon>
        <taxon>Arthropoda</taxon>
        <taxon>Chelicerata</taxon>
        <taxon>Arachnida</taxon>
        <taxon>Araneae</taxon>
        <taxon>Araneomorphae</taxon>
        <taxon>Entelegynae</taxon>
        <taxon>Araneoidea</taxon>
        <taxon>Araneidae</taxon>
        <taxon>Caerostris</taxon>
    </lineage>
</organism>